<feature type="transmembrane region" description="Helical" evidence="10">
    <location>
        <begin position="20"/>
        <end position="41"/>
    </location>
</feature>
<keyword evidence="5" id="KW-1003">Cell membrane</keyword>
<feature type="domain" description="ABC3 transporter permease C-terminal" evidence="11">
    <location>
        <begin position="272"/>
        <end position="380"/>
    </location>
</feature>
<gene>
    <name evidence="13" type="ORF">HZY91_03945</name>
</gene>
<dbReference type="PANTHER" id="PTHR43738">
    <property type="entry name" value="ABC TRANSPORTER, MEMBRANE PROTEIN"/>
    <property type="match status" value="1"/>
</dbReference>
<dbReference type="Pfam" id="PF02687">
    <property type="entry name" value="FtsX"/>
    <property type="match status" value="1"/>
</dbReference>
<dbReference type="EMBL" id="JACBXQ010000002">
    <property type="protein sequence ID" value="MBG9986044.1"/>
    <property type="molecule type" value="Genomic_DNA"/>
</dbReference>
<evidence type="ECO:0000256" key="9">
    <source>
        <dbReference type="ARBA" id="ARBA00024973"/>
    </source>
</evidence>
<evidence type="ECO:0000256" key="3">
    <source>
        <dbReference type="ARBA" id="ARBA00011131"/>
    </source>
</evidence>
<organism evidence="13 14">
    <name type="scientific">Facklamia lactis</name>
    <dbReference type="NCBI Taxonomy" id="2749967"/>
    <lineage>
        <taxon>Bacteria</taxon>
        <taxon>Bacillati</taxon>
        <taxon>Bacillota</taxon>
        <taxon>Bacilli</taxon>
        <taxon>Lactobacillales</taxon>
        <taxon>Aerococcaceae</taxon>
        <taxon>Facklamia</taxon>
    </lineage>
</organism>
<evidence type="ECO:0000313" key="13">
    <source>
        <dbReference type="EMBL" id="MBG9986044.1"/>
    </source>
</evidence>
<evidence type="ECO:0000256" key="5">
    <source>
        <dbReference type="ARBA" id="ARBA00022475"/>
    </source>
</evidence>
<name>A0ABS0LS11_9LACT</name>
<dbReference type="InterPro" id="IPR025857">
    <property type="entry name" value="MacB_PCD"/>
</dbReference>
<evidence type="ECO:0000256" key="1">
    <source>
        <dbReference type="ARBA" id="ARBA00004651"/>
    </source>
</evidence>
<evidence type="ECO:0000259" key="12">
    <source>
        <dbReference type="Pfam" id="PF12704"/>
    </source>
</evidence>
<sequence length="401" mass="44055">MNLFRKLPLLNIQRKPGRSLLIALLIAILAAALFVTSYLTLSMSKGMDQLSGRLGADLIVIPSEAEEEYKGALVAGEPSTFYMGHEVLEIVREHPSVEQASPQLYLASLDEGCCSFQVQLMAIDYENDFSIKPWLSQAQAIELKSGQAIGGSDSATKIGDKVKFYAEEFDIVASLDRSGFGIDNTIIFNYEDGLRLIEKAKEIGGAASETPKDSISAVMVNVNTSDSYSLVKIMRDLNMSLKEENARVIRSNQLIDKTSEQITSNVRLMRWIIIAIWLVGLGVLLIIFPLLIKSRSKELALLRILGANKVQLLHQILKEISLLSIIGSFVGTLSAFATMYLFQNAIIESMHMPFLAPTTSGFLVLALIIFLITSLVGPLVSLIPLARFNQKEIAIAAVEND</sequence>
<reference evidence="13 14" key="1">
    <citation type="submission" date="2020-07" db="EMBL/GenBank/DDBJ databases">
        <title>Facklamia lactis sp. nov., isolated from raw milk.</title>
        <authorList>
            <person name="Doll E.V."/>
            <person name="Huptas C."/>
            <person name="Staib L."/>
            <person name="Wenning M."/>
            <person name="Scherer S."/>
        </authorList>
    </citation>
    <scope>NUCLEOTIDE SEQUENCE [LARGE SCALE GENOMIC DNA]</scope>
    <source>
        <strain evidence="13 14">DSM 111018</strain>
    </source>
</reference>
<dbReference type="Pfam" id="PF12704">
    <property type="entry name" value="MacB_PCD"/>
    <property type="match status" value="1"/>
</dbReference>
<comment type="similarity">
    <text evidence="2">Belongs to the ABC-4 integral membrane protein family. HrtB subfamily.</text>
</comment>
<evidence type="ECO:0000256" key="6">
    <source>
        <dbReference type="ARBA" id="ARBA00022692"/>
    </source>
</evidence>
<comment type="function">
    <text evidence="9">Part of the ABC transporter complex hrt involved in hemin import. Responsible for the translocation of the substrate across the membrane.</text>
</comment>
<proteinExistence type="inferred from homology"/>
<comment type="subunit">
    <text evidence="3">The complex is composed of two ATP-binding proteins (HrtA), two transmembrane proteins (HrtB) and a solute-binding protein.</text>
</comment>
<feature type="transmembrane region" description="Helical" evidence="10">
    <location>
        <begin position="362"/>
        <end position="383"/>
    </location>
</feature>
<comment type="subcellular location">
    <subcellularLocation>
        <location evidence="1">Cell membrane</location>
        <topology evidence="1">Multi-pass membrane protein</topology>
    </subcellularLocation>
</comment>
<accession>A0ABS0LS11</accession>
<evidence type="ECO:0000256" key="7">
    <source>
        <dbReference type="ARBA" id="ARBA00022989"/>
    </source>
</evidence>
<evidence type="ECO:0000256" key="4">
    <source>
        <dbReference type="ARBA" id="ARBA00016962"/>
    </source>
</evidence>
<dbReference type="Proteomes" id="UP000721415">
    <property type="component" value="Unassembled WGS sequence"/>
</dbReference>
<comment type="caution">
    <text evidence="13">The sequence shown here is derived from an EMBL/GenBank/DDBJ whole genome shotgun (WGS) entry which is preliminary data.</text>
</comment>
<dbReference type="PANTHER" id="PTHR43738:SF2">
    <property type="entry name" value="ABC TRANSPORTER PERMEASE"/>
    <property type="match status" value="1"/>
</dbReference>
<evidence type="ECO:0000313" key="14">
    <source>
        <dbReference type="Proteomes" id="UP000721415"/>
    </source>
</evidence>
<evidence type="ECO:0000256" key="8">
    <source>
        <dbReference type="ARBA" id="ARBA00023136"/>
    </source>
</evidence>
<evidence type="ECO:0000256" key="10">
    <source>
        <dbReference type="SAM" id="Phobius"/>
    </source>
</evidence>
<keyword evidence="7 10" id="KW-1133">Transmembrane helix</keyword>
<evidence type="ECO:0000256" key="2">
    <source>
        <dbReference type="ARBA" id="ARBA00008697"/>
    </source>
</evidence>
<feature type="domain" description="MacB-like periplasmic core" evidence="12">
    <location>
        <begin position="19"/>
        <end position="227"/>
    </location>
</feature>
<feature type="transmembrane region" description="Helical" evidence="10">
    <location>
        <begin position="268"/>
        <end position="292"/>
    </location>
</feature>
<dbReference type="InterPro" id="IPR051125">
    <property type="entry name" value="ABC-4/HrtB_transporter"/>
</dbReference>
<evidence type="ECO:0000259" key="11">
    <source>
        <dbReference type="Pfam" id="PF02687"/>
    </source>
</evidence>
<keyword evidence="8 10" id="KW-0472">Membrane</keyword>
<dbReference type="InterPro" id="IPR003838">
    <property type="entry name" value="ABC3_permease_C"/>
</dbReference>
<keyword evidence="14" id="KW-1185">Reference proteome</keyword>
<protein>
    <recommendedName>
        <fullName evidence="4">Putative hemin transport system permease protein HrtB</fullName>
    </recommendedName>
</protein>
<keyword evidence="6 10" id="KW-0812">Transmembrane</keyword>
<feature type="transmembrane region" description="Helical" evidence="10">
    <location>
        <begin position="320"/>
        <end position="342"/>
    </location>
</feature>
<dbReference type="RefSeq" id="WP_197114965.1">
    <property type="nucleotide sequence ID" value="NZ_JACBXQ010000002.1"/>
</dbReference>